<dbReference type="KEGG" id="nsh:GXM_01105"/>
<name>A0A5P8VTC9_9NOSO</name>
<keyword evidence="5" id="KW-1185">Reference proteome</keyword>
<dbReference type="Pfam" id="PF12000">
    <property type="entry name" value="Glyco_trans_4_3"/>
    <property type="match status" value="1"/>
</dbReference>
<feature type="domain" description="Glycosyl transferase family 4" evidence="3">
    <location>
        <begin position="27"/>
        <end position="192"/>
    </location>
</feature>
<dbReference type="Proteomes" id="UP000326678">
    <property type="component" value="Chromosome Gxm1"/>
</dbReference>
<dbReference type="CDD" id="cd03818">
    <property type="entry name" value="GT4_ExpC-like"/>
    <property type="match status" value="1"/>
</dbReference>
<reference evidence="4 5" key="1">
    <citation type="submission" date="2019-10" db="EMBL/GenBank/DDBJ databases">
        <title>Genomic and transcriptomic insights into the perfect genentic adaptation of a filamentous nitrogen-fixing cyanobacterium to rice fields.</title>
        <authorList>
            <person name="Chen Z."/>
        </authorList>
    </citation>
    <scope>NUCLEOTIDE SEQUENCE [LARGE SCALE GENOMIC DNA]</scope>
    <source>
        <strain evidence="4">CCNUC1</strain>
    </source>
</reference>
<dbReference type="PANTHER" id="PTHR46401">
    <property type="entry name" value="GLYCOSYLTRANSFERASE WBBK-RELATED"/>
    <property type="match status" value="1"/>
</dbReference>
<dbReference type="InterPro" id="IPR022623">
    <property type="entry name" value="Glyco_trans_4"/>
</dbReference>
<sequence length="422" mass="47875">MKILFLHPNFPSQFRNLATVLGKDPNCQVVFGTNRPEGEIPGVFKAIYTPSREAAPQTHHYVRNLENAVLTAQAVYRVAEKLKAEGFIPDIVYGHSGWGPTLFMKDVFPKAELLCYFEWFYHAHGSDADFDPSEPLNADDECRIRVKNAPILTDLYSCDRGLSPTNWQRQQFPKEYHSKLTVIHDGVDTKYFVPKPGAKLVLPRINLDLSHVEELVTYVGRGMEPYRGFPQFMETVALLQQRRPKCHVVVVGEDRVAYGKNLPDGQTYKQLMLEKLESSLDLSRLHFTDRLPYNEYLQVLQASSAHVYLTRPFVLSWSMLEVMAAGCLLVASKTAPVLEVVQDGVNGLLVDFFSPHNIANRVEEALNNPQEMQAIRANARETILKRYDLAKLLPQHLQWMFAGKSSDSLKKRSVSKGFGKSH</sequence>
<organism evidence="4 5">
    <name type="scientific">Nostoc sphaeroides CCNUC1</name>
    <dbReference type="NCBI Taxonomy" id="2653204"/>
    <lineage>
        <taxon>Bacteria</taxon>
        <taxon>Bacillati</taxon>
        <taxon>Cyanobacteriota</taxon>
        <taxon>Cyanophyceae</taxon>
        <taxon>Nostocales</taxon>
        <taxon>Nostocaceae</taxon>
        <taxon>Nostoc</taxon>
    </lineage>
</organism>
<evidence type="ECO:0000313" key="5">
    <source>
        <dbReference type="Proteomes" id="UP000326678"/>
    </source>
</evidence>
<dbReference type="Pfam" id="PF00534">
    <property type="entry name" value="Glycos_transf_1"/>
    <property type="match status" value="1"/>
</dbReference>
<gene>
    <name evidence="4" type="ORF">GXM_01105</name>
</gene>
<dbReference type="SUPFAM" id="SSF53756">
    <property type="entry name" value="UDP-Glycosyltransferase/glycogen phosphorylase"/>
    <property type="match status" value="1"/>
</dbReference>
<dbReference type="AlphaFoldDB" id="A0A5P8VTC9"/>
<evidence type="ECO:0000259" key="2">
    <source>
        <dbReference type="Pfam" id="PF00534"/>
    </source>
</evidence>
<protein>
    <submittedName>
        <fullName evidence="4">Glycosyl transferase family 1</fullName>
    </submittedName>
</protein>
<proteinExistence type="predicted"/>
<accession>A0A5P8VTC9</accession>
<dbReference type="InterPro" id="IPR001296">
    <property type="entry name" value="Glyco_trans_1"/>
</dbReference>
<dbReference type="EMBL" id="CP045226">
    <property type="protein sequence ID" value="QFS43632.1"/>
    <property type="molecule type" value="Genomic_DNA"/>
</dbReference>
<dbReference type="PANTHER" id="PTHR46401:SF2">
    <property type="entry name" value="GLYCOSYLTRANSFERASE WBBK-RELATED"/>
    <property type="match status" value="1"/>
</dbReference>
<keyword evidence="1 4" id="KW-0808">Transferase</keyword>
<dbReference type="RefSeq" id="WP_152588327.1">
    <property type="nucleotide sequence ID" value="NZ_CP045226.1"/>
</dbReference>
<dbReference type="Gene3D" id="3.40.50.2000">
    <property type="entry name" value="Glycogen Phosphorylase B"/>
    <property type="match status" value="2"/>
</dbReference>
<dbReference type="GO" id="GO:0016757">
    <property type="term" value="F:glycosyltransferase activity"/>
    <property type="evidence" value="ECO:0007669"/>
    <property type="project" value="InterPro"/>
</dbReference>
<dbReference type="GO" id="GO:0009103">
    <property type="term" value="P:lipopolysaccharide biosynthetic process"/>
    <property type="evidence" value="ECO:0007669"/>
    <property type="project" value="TreeGrafter"/>
</dbReference>
<evidence type="ECO:0000259" key="3">
    <source>
        <dbReference type="Pfam" id="PF12000"/>
    </source>
</evidence>
<evidence type="ECO:0000256" key="1">
    <source>
        <dbReference type="ARBA" id="ARBA00022679"/>
    </source>
</evidence>
<evidence type="ECO:0000313" key="4">
    <source>
        <dbReference type="EMBL" id="QFS43632.1"/>
    </source>
</evidence>
<feature type="domain" description="Glycosyl transferase family 1" evidence="2">
    <location>
        <begin position="213"/>
        <end position="381"/>
    </location>
</feature>